<evidence type="ECO:0000256" key="1">
    <source>
        <dbReference type="ARBA" id="ARBA00001974"/>
    </source>
</evidence>
<keyword evidence="6 8" id="KW-0560">Oxidoreductase</keyword>
<dbReference type="PIRSF" id="PIRSF000362">
    <property type="entry name" value="FNR"/>
    <property type="match status" value="1"/>
</dbReference>
<comment type="cofactor">
    <cofactor evidence="1 8 9">
        <name>FAD</name>
        <dbReference type="ChEBI" id="CHEBI:57692"/>
    </cofactor>
</comment>
<evidence type="ECO:0000256" key="4">
    <source>
        <dbReference type="ARBA" id="ARBA00022827"/>
    </source>
</evidence>
<evidence type="ECO:0000313" key="12">
    <source>
        <dbReference type="Proteomes" id="UP001306508"/>
    </source>
</evidence>
<dbReference type="InterPro" id="IPR036188">
    <property type="entry name" value="FAD/NAD-bd_sf"/>
</dbReference>
<evidence type="ECO:0000256" key="5">
    <source>
        <dbReference type="ARBA" id="ARBA00022857"/>
    </source>
</evidence>
<dbReference type="PANTHER" id="PTHR48467:SF1">
    <property type="entry name" value="GLUTAMATE SYNTHASE 1 [NADH], CHLOROPLASTIC-LIKE"/>
    <property type="match status" value="1"/>
</dbReference>
<evidence type="ECO:0000256" key="2">
    <source>
        <dbReference type="ARBA" id="ARBA00008312"/>
    </source>
</evidence>
<keyword evidence="4 8" id="KW-0274">FAD</keyword>
<feature type="binding site" evidence="10">
    <location>
        <position position="237"/>
    </location>
    <ligand>
        <name>NADP(+)</name>
        <dbReference type="ChEBI" id="CHEBI:58349"/>
    </ligand>
</feature>
<keyword evidence="5 8" id="KW-0521">NADP</keyword>
<feature type="binding site" evidence="9">
    <location>
        <position position="14"/>
    </location>
    <ligand>
        <name>FAD</name>
        <dbReference type="ChEBI" id="CHEBI:57692"/>
    </ligand>
</feature>
<sequence length="494" mass="56961">MLKKTISIIGSGPSGFYTAYRLLKKSPIPIHIKLWEKLPVPFGLSRYGVAPDHPEVKNCEETFKLCFKEHFNDYDYNNCTSSQDQQQQQQNSIEFIGGVTVGGSHIKLKQIIDNQDIVIFSYGCQSDRRLNIPGEQTTKGVFTSREFVNWYNGHFDYSLSEKFNNFPWSKVKNIGIIGNGNVALDLTRILISNQIDEIWNNTDISKIALKNLQNCNIKNIELIARRDFLNSKFTNKELRELWELEKYGIKGTINKEFFNKNQFDIKNMDRTLKRRVEMCDEYMKPFNERTKKNYKKFKPLDIVTKTWELDYLKTPLRINKDSNGYIKSLTLCHNIITPENRVVPQLNEKITYNIDLLITSLGYKGVPLPEFKSLDIGFQKDHISNVKGHVLSSSGNIIPGLYASGWIRRGSQGVIASTMQDSFEVADTVIKDLATNLNGQTNYPKKLNVESIPHITWSQWESLDKEEHRRGQLSSKPREKFLSIKDVQDHLSSL</sequence>
<feature type="binding site" evidence="10">
    <location>
        <begin position="179"/>
        <end position="182"/>
    </location>
    <ligand>
        <name>NADP(+)</name>
        <dbReference type="ChEBI" id="CHEBI:58349"/>
    </ligand>
</feature>
<dbReference type="PRINTS" id="PR00419">
    <property type="entry name" value="ADXRDTASE"/>
</dbReference>
<feature type="binding site" evidence="9">
    <location>
        <position position="101"/>
    </location>
    <ligand>
        <name>FAD</name>
        <dbReference type="ChEBI" id="CHEBI:57692"/>
    </ligand>
</feature>
<feature type="binding site" evidence="9">
    <location>
        <begin position="413"/>
        <end position="415"/>
    </location>
    <ligand>
        <name>FAD</name>
        <dbReference type="ChEBI" id="CHEBI:57692"/>
    </ligand>
</feature>
<dbReference type="EMBL" id="JAWIZZ010000045">
    <property type="protein sequence ID" value="KAK5780119.1"/>
    <property type="molecule type" value="Genomic_DNA"/>
</dbReference>
<comment type="catalytic activity">
    <reaction evidence="7 8">
        <text>2 reduced [adrenodoxin] + NADP(+) + H(+) = 2 oxidized [adrenodoxin] + NADPH</text>
        <dbReference type="Rhea" id="RHEA:42312"/>
        <dbReference type="Rhea" id="RHEA-COMP:9998"/>
        <dbReference type="Rhea" id="RHEA-COMP:9999"/>
        <dbReference type="ChEBI" id="CHEBI:15378"/>
        <dbReference type="ChEBI" id="CHEBI:33737"/>
        <dbReference type="ChEBI" id="CHEBI:33738"/>
        <dbReference type="ChEBI" id="CHEBI:57783"/>
        <dbReference type="ChEBI" id="CHEBI:58349"/>
        <dbReference type="EC" id="1.18.1.6"/>
    </reaction>
</comment>
<comment type="caution">
    <text evidence="11">The sequence shown here is derived from an EMBL/GenBank/DDBJ whole genome shotgun (WGS) entry which is preliminary data.</text>
</comment>
<evidence type="ECO:0000256" key="3">
    <source>
        <dbReference type="ARBA" id="ARBA00022630"/>
    </source>
</evidence>
<dbReference type="GO" id="GO:0005739">
    <property type="term" value="C:mitochondrion"/>
    <property type="evidence" value="ECO:0007669"/>
    <property type="project" value="UniProtKB-SubCell"/>
</dbReference>
<dbReference type="Pfam" id="PF13450">
    <property type="entry name" value="NAD_binding_8"/>
    <property type="match status" value="1"/>
</dbReference>
<dbReference type="Proteomes" id="UP001306508">
    <property type="component" value="Unassembled WGS sequence"/>
</dbReference>
<dbReference type="InterPro" id="IPR055275">
    <property type="entry name" value="Ferredox_Rdtase"/>
</dbReference>
<evidence type="ECO:0000313" key="11">
    <source>
        <dbReference type="EMBL" id="KAK5780119.1"/>
    </source>
</evidence>
<evidence type="ECO:0000256" key="8">
    <source>
        <dbReference type="PIRNR" id="PIRNR000362"/>
    </source>
</evidence>
<protein>
    <recommendedName>
        <fullName evidence="8">NADPH:adrenodoxin oxidoreductase, mitochondrial</fullName>
        <ecNumber evidence="8">1.18.1.6</ecNumber>
    </recommendedName>
</protein>
<dbReference type="Gene3D" id="3.50.50.60">
    <property type="entry name" value="FAD/NAD(P)-binding domain"/>
    <property type="match status" value="1"/>
</dbReference>
<dbReference type="Gene3D" id="3.40.50.720">
    <property type="entry name" value="NAD(P)-binding Rossmann-like Domain"/>
    <property type="match status" value="1"/>
</dbReference>
<dbReference type="SUPFAM" id="SSF51971">
    <property type="entry name" value="Nucleotide-binding domain"/>
    <property type="match status" value="1"/>
</dbReference>
<evidence type="ECO:0000256" key="7">
    <source>
        <dbReference type="ARBA" id="ARBA00048933"/>
    </source>
</evidence>
<comment type="similarity">
    <text evidence="2 8">Belongs to the ferredoxin--NADP reductase type 1 family.</text>
</comment>
<dbReference type="AlphaFoldDB" id="A0AAN7ZSK2"/>
<feature type="binding site" evidence="10">
    <location>
        <begin position="225"/>
        <end position="226"/>
    </location>
    <ligand>
        <name>NADP(+)</name>
        <dbReference type="ChEBI" id="CHEBI:58349"/>
    </ligand>
</feature>
<organism evidence="11 12">
    <name type="scientific">Arxiozyma heterogenica</name>
    <dbReference type="NCBI Taxonomy" id="278026"/>
    <lineage>
        <taxon>Eukaryota</taxon>
        <taxon>Fungi</taxon>
        <taxon>Dikarya</taxon>
        <taxon>Ascomycota</taxon>
        <taxon>Saccharomycotina</taxon>
        <taxon>Saccharomycetes</taxon>
        <taxon>Saccharomycetales</taxon>
        <taxon>Saccharomycetaceae</taxon>
        <taxon>Arxiozyma</taxon>
    </lineage>
</organism>
<accession>A0AAN7ZSK2</accession>
<evidence type="ECO:0000256" key="6">
    <source>
        <dbReference type="ARBA" id="ARBA00023002"/>
    </source>
</evidence>
<feature type="binding site" evidence="9">
    <location>
        <position position="44"/>
    </location>
    <ligand>
        <name>FAD</name>
        <dbReference type="ChEBI" id="CHEBI:57692"/>
    </ligand>
</feature>
<proteinExistence type="inferred from homology"/>
<feature type="binding site" evidence="9">
    <location>
        <position position="406"/>
    </location>
    <ligand>
        <name>FAD</name>
        <dbReference type="ChEBI" id="CHEBI:57692"/>
    </ligand>
</feature>
<feature type="binding site" evidence="9">
    <location>
        <position position="36"/>
    </location>
    <ligand>
        <name>FAD</name>
        <dbReference type="ChEBI" id="CHEBI:57692"/>
    </ligand>
</feature>
<keyword evidence="3 8" id="KW-0285">Flavoprotein</keyword>
<keyword evidence="12" id="KW-1185">Reference proteome</keyword>
<dbReference type="InterPro" id="IPR021163">
    <property type="entry name" value="Ferredox_Rdtase_adrenod"/>
</dbReference>
<gene>
    <name evidence="11" type="ORF">RI543_002661</name>
</gene>
<keyword evidence="8" id="KW-0496">Mitochondrion</keyword>
<dbReference type="EC" id="1.18.1.6" evidence="8"/>
<evidence type="ECO:0000256" key="9">
    <source>
        <dbReference type="PIRSR" id="PIRSR000362-1"/>
    </source>
</evidence>
<evidence type="ECO:0000256" key="10">
    <source>
        <dbReference type="PIRSR" id="PIRSR000362-2"/>
    </source>
</evidence>
<dbReference type="GO" id="GO:0016491">
    <property type="term" value="F:oxidoreductase activity"/>
    <property type="evidence" value="ECO:0007669"/>
    <property type="project" value="UniProtKB-KW"/>
</dbReference>
<name>A0AAN7ZSK2_9SACH</name>
<feature type="binding site" evidence="10">
    <location>
        <position position="413"/>
    </location>
    <ligand>
        <name>NADP(+)</name>
        <dbReference type="ChEBI" id="CHEBI:58349"/>
    </ligand>
</feature>
<comment type="subcellular location">
    <subcellularLocation>
        <location evidence="8">Mitochondrion</location>
    </subcellularLocation>
</comment>
<reference evidence="12" key="1">
    <citation type="submission" date="2023-07" db="EMBL/GenBank/DDBJ databases">
        <title>A draft genome of Kazachstania heterogenica Y-27499.</title>
        <authorList>
            <person name="Donic C."/>
            <person name="Kralova J.S."/>
            <person name="Fidel L."/>
            <person name="Ben-Dor S."/>
            <person name="Jung S."/>
        </authorList>
    </citation>
    <scope>NUCLEOTIDE SEQUENCE [LARGE SCALE GENOMIC DNA]</scope>
    <source>
        <strain evidence="12">Y27499</strain>
    </source>
</reference>
<dbReference type="PANTHER" id="PTHR48467">
    <property type="entry name" value="GLUTAMATE SYNTHASE 1 [NADH], CHLOROPLASTIC-LIKE"/>
    <property type="match status" value="1"/>
</dbReference>